<evidence type="ECO:0000256" key="3">
    <source>
        <dbReference type="ARBA" id="ARBA00013194"/>
    </source>
</evidence>
<organism evidence="8">
    <name type="scientific">Acidithiobacillus sulfuriphilus</name>
    <dbReference type="NCBI Taxonomy" id="1867749"/>
    <lineage>
        <taxon>Bacteria</taxon>
        <taxon>Pseudomonadati</taxon>
        <taxon>Pseudomonadota</taxon>
        <taxon>Acidithiobacillia</taxon>
        <taxon>Acidithiobacillales</taxon>
        <taxon>Acidithiobacillaceae</taxon>
        <taxon>Acidithiobacillus</taxon>
    </lineage>
</organism>
<keyword evidence="4 5" id="KW-0697">Rotamase</keyword>
<dbReference type="InterPro" id="IPR050245">
    <property type="entry name" value="PrsA_foldase"/>
</dbReference>
<dbReference type="EC" id="5.2.1.8" evidence="3"/>
<dbReference type="PANTHER" id="PTHR47245">
    <property type="entry name" value="PEPTIDYLPROLYL ISOMERASE"/>
    <property type="match status" value="1"/>
</dbReference>
<protein>
    <recommendedName>
        <fullName evidence="3">peptidylprolyl isomerase</fullName>
        <ecNumber evidence="3">5.2.1.8</ecNumber>
    </recommendedName>
</protein>
<comment type="catalytic activity">
    <reaction evidence="1">
        <text>[protein]-peptidylproline (omega=180) = [protein]-peptidylproline (omega=0)</text>
        <dbReference type="Rhea" id="RHEA:16237"/>
        <dbReference type="Rhea" id="RHEA-COMP:10747"/>
        <dbReference type="Rhea" id="RHEA-COMP:10748"/>
        <dbReference type="ChEBI" id="CHEBI:83833"/>
        <dbReference type="ChEBI" id="CHEBI:83834"/>
        <dbReference type="EC" id="5.2.1.8"/>
    </reaction>
</comment>
<evidence type="ECO:0000256" key="1">
    <source>
        <dbReference type="ARBA" id="ARBA00000971"/>
    </source>
</evidence>
<reference evidence="8" key="1">
    <citation type="submission" date="2018-10" db="EMBL/GenBank/DDBJ databases">
        <title>Acidithiobacillus sulfuriphilus sp. nov.: an extremely acidophilic sulfur-oxidizing chemolithotroph isolated from a neutral pH environment.</title>
        <authorList>
            <person name="Falagan C."/>
            <person name="Moya-Beltran A."/>
            <person name="Quatrini R."/>
            <person name="Johnson D.B."/>
        </authorList>
    </citation>
    <scope>NUCLEOTIDE SEQUENCE [LARGE SCALE GENOMIC DNA]</scope>
    <source>
        <strain evidence="8">CJ-2</strain>
    </source>
</reference>
<dbReference type="AlphaFoldDB" id="A0A3M8RSZ0"/>
<feature type="domain" description="PpiC" evidence="7">
    <location>
        <begin position="121"/>
        <end position="210"/>
    </location>
</feature>
<evidence type="ECO:0000256" key="5">
    <source>
        <dbReference type="PROSITE-ProRule" id="PRU00278"/>
    </source>
</evidence>
<dbReference type="GO" id="GO:0003755">
    <property type="term" value="F:peptidyl-prolyl cis-trans isomerase activity"/>
    <property type="evidence" value="ECO:0007669"/>
    <property type="project" value="UniProtKB-KW"/>
</dbReference>
<comment type="caution">
    <text evidence="8">The sequence shown here is derived from an EMBL/GenBank/DDBJ whole genome shotgun (WGS) entry which is preliminary data.</text>
</comment>
<dbReference type="Pfam" id="PF13145">
    <property type="entry name" value="Rotamase_2"/>
    <property type="match status" value="1"/>
</dbReference>
<dbReference type="InterPro" id="IPR000297">
    <property type="entry name" value="PPIase_PpiC"/>
</dbReference>
<dbReference type="RefSeq" id="WP_123101530.1">
    <property type="nucleotide sequence ID" value="NZ_CP127527.1"/>
</dbReference>
<accession>A0A3M8RSZ0</accession>
<dbReference type="PROSITE" id="PS50198">
    <property type="entry name" value="PPIC_PPIASE_2"/>
    <property type="match status" value="1"/>
</dbReference>
<dbReference type="InterPro" id="IPR046357">
    <property type="entry name" value="PPIase_dom_sf"/>
</dbReference>
<proteinExistence type="inferred from homology"/>
<dbReference type="SUPFAM" id="SSF54534">
    <property type="entry name" value="FKBP-like"/>
    <property type="match status" value="1"/>
</dbReference>
<feature type="signal peptide" evidence="6">
    <location>
        <begin position="1"/>
        <end position="20"/>
    </location>
</feature>
<keyword evidence="6" id="KW-0732">Signal</keyword>
<dbReference type="EMBL" id="RIZI01000092">
    <property type="protein sequence ID" value="RNF71708.1"/>
    <property type="molecule type" value="Genomic_DNA"/>
</dbReference>
<dbReference type="PANTHER" id="PTHR47245:SF2">
    <property type="entry name" value="PEPTIDYL-PROLYL CIS-TRANS ISOMERASE HP_0175-RELATED"/>
    <property type="match status" value="1"/>
</dbReference>
<comment type="similarity">
    <text evidence="2">Belongs to the PpiC/parvulin rotamase family.</text>
</comment>
<evidence type="ECO:0000313" key="8">
    <source>
        <dbReference type="EMBL" id="RNF71708.1"/>
    </source>
</evidence>
<dbReference type="OrthoDB" id="5298751at2"/>
<evidence type="ECO:0000256" key="4">
    <source>
        <dbReference type="ARBA" id="ARBA00023110"/>
    </source>
</evidence>
<evidence type="ECO:0000256" key="2">
    <source>
        <dbReference type="ARBA" id="ARBA00007656"/>
    </source>
</evidence>
<evidence type="ECO:0000256" key="6">
    <source>
        <dbReference type="SAM" id="SignalP"/>
    </source>
</evidence>
<feature type="chain" id="PRO_5018049760" description="peptidylprolyl isomerase" evidence="6">
    <location>
        <begin position="21"/>
        <end position="268"/>
    </location>
</feature>
<sequence>MRVKPILFSLALMISASAAADVATVDGQPITEAQVIAANPSAKNNPTAMHDTADVLINRILLQQKAKAAGMEDSDAFRQTMAKDRENLLISLYLNQYFTQHPISKAEIQARYDEIVKSAPKREYRLREIIVANDSDAQKILADLRKGASFSNLAATHSQGPNPVLGGELGWMSKEQIPAPILAHLASLKPLEVLGPLSVPEGFAIVQLMGERPATVLPLTAVSARIEEELRNQKTAAYLKQLREKAHIQWQSGAAAKPAPAATAGGAS</sequence>
<evidence type="ECO:0000259" key="7">
    <source>
        <dbReference type="PROSITE" id="PS50198"/>
    </source>
</evidence>
<gene>
    <name evidence="8" type="ORF">EC580_01450</name>
</gene>
<keyword evidence="5" id="KW-0413">Isomerase</keyword>
<dbReference type="Gene3D" id="3.10.50.40">
    <property type="match status" value="1"/>
</dbReference>
<name>A0A3M8RSZ0_9PROT</name>